<gene>
    <name evidence="3" type="ORF">PBRASI_LOCUS3613</name>
</gene>
<feature type="transmembrane region" description="Helical" evidence="1">
    <location>
        <begin position="126"/>
        <end position="149"/>
    </location>
</feature>
<protein>
    <submittedName>
        <fullName evidence="3">10376_t:CDS:1</fullName>
    </submittedName>
</protein>
<evidence type="ECO:0000256" key="1">
    <source>
        <dbReference type="SAM" id="Phobius"/>
    </source>
</evidence>
<dbReference type="InterPro" id="IPR045866">
    <property type="entry name" value="FAM210A/B-like"/>
</dbReference>
<dbReference type="Pfam" id="PF06916">
    <property type="entry name" value="FAM210A-B_dom"/>
    <property type="match status" value="1"/>
</dbReference>
<dbReference type="OrthoDB" id="426386at2759"/>
<keyword evidence="4" id="KW-1185">Reference proteome</keyword>
<dbReference type="PANTHER" id="PTHR21377:SF0">
    <property type="entry name" value="PROTEIN FAM210B, MITOCHONDRIAL"/>
    <property type="match status" value="1"/>
</dbReference>
<comment type="caution">
    <text evidence="3">The sequence shown here is derived from an EMBL/GenBank/DDBJ whole genome shotgun (WGS) entry which is preliminary data.</text>
</comment>
<feature type="domain" description="DUF1279" evidence="2">
    <location>
        <begin position="118"/>
        <end position="239"/>
    </location>
</feature>
<keyword evidence="1" id="KW-0472">Membrane</keyword>
<evidence type="ECO:0000313" key="3">
    <source>
        <dbReference type="EMBL" id="CAG8520775.1"/>
    </source>
</evidence>
<dbReference type="AlphaFoldDB" id="A0A9N9A8J7"/>
<dbReference type="Proteomes" id="UP000789739">
    <property type="component" value="Unassembled WGS sequence"/>
</dbReference>
<dbReference type="InterPro" id="IPR009688">
    <property type="entry name" value="FAM210A/B-like_dom"/>
</dbReference>
<dbReference type="GO" id="GO:0005739">
    <property type="term" value="C:mitochondrion"/>
    <property type="evidence" value="ECO:0007669"/>
    <property type="project" value="TreeGrafter"/>
</dbReference>
<dbReference type="PANTHER" id="PTHR21377">
    <property type="entry name" value="PROTEIN FAM210B, MITOCHONDRIAL"/>
    <property type="match status" value="1"/>
</dbReference>
<keyword evidence="1" id="KW-0812">Transmembrane</keyword>
<dbReference type="EMBL" id="CAJVPI010000332">
    <property type="protein sequence ID" value="CAG8520775.1"/>
    <property type="molecule type" value="Genomic_DNA"/>
</dbReference>
<sequence>MLKAIPSSIIQQTTIRNSPRLLFNLQTGFNAPNLSKPFLHNFRKSHGQYNDNTAFFIIPNIIKKSRFHPAIITKEHCHKVRLRPILPAFFRQYSTPSTHSTTNSTTTSSQTHHSMADRLKQLTRQYGLGAVFVYVAISTIDLGITFVAVRAAGTERVKKAEDWMVKNFGGWVTIWRSRNADEKNGNEDELGTEARELEKMREAEREGKPPSWASIFVIAYGIHKVLVPLRLGLTAAVTPPLVKRLRKMGWNIGRKLDK</sequence>
<proteinExistence type="predicted"/>
<reference evidence="3" key="1">
    <citation type="submission" date="2021-06" db="EMBL/GenBank/DDBJ databases">
        <authorList>
            <person name="Kallberg Y."/>
            <person name="Tangrot J."/>
            <person name="Rosling A."/>
        </authorList>
    </citation>
    <scope>NUCLEOTIDE SEQUENCE</scope>
    <source>
        <strain evidence="3">BR232B</strain>
    </source>
</reference>
<evidence type="ECO:0000259" key="2">
    <source>
        <dbReference type="Pfam" id="PF06916"/>
    </source>
</evidence>
<evidence type="ECO:0000313" key="4">
    <source>
        <dbReference type="Proteomes" id="UP000789739"/>
    </source>
</evidence>
<name>A0A9N9A8J7_9GLOM</name>
<organism evidence="3 4">
    <name type="scientific">Paraglomus brasilianum</name>
    <dbReference type="NCBI Taxonomy" id="144538"/>
    <lineage>
        <taxon>Eukaryota</taxon>
        <taxon>Fungi</taxon>
        <taxon>Fungi incertae sedis</taxon>
        <taxon>Mucoromycota</taxon>
        <taxon>Glomeromycotina</taxon>
        <taxon>Glomeromycetes</taxon>
        <taxon>Paraglomerales</taxon>
        <taxon>Paraglomeraceae</taxon>
        <taxon>Paraglomus</taxon>
    </lineage>
</organism>
<accession>A0A9N9A8J7</accession>
<keyword evidence="1" id="KW-1133">Transmembrane helix</keyword>